<dbReference type="EMBL" id="SPNV01000107">
    <property type="protein sequence ID" value="KAF5861169.1"/>
    <property type="molecule type" value="Genomic_DNA"/>
</dbReference>
<feature type="compositionally biased region" description="Polar residues" evidence="1">
    <location>
        <begin position="17"/>
        <end position="27"/>
    </location>
</feature>
<feature type="region of interest" description="Disordered" evidence="1">
    <location>
        <begin position="555"/>
        <end position="578"/>
    </location>
</feature>
<dbReference type="Proteomes" id="UP000541154">
    <property type="component" value="Unassembled WGS sequence"/>
</dbReference>
<feature type="compositionally biased region" description="Basic residues" evidence="1">
    <location>
        <begin position="1"/>
        <end position="11"/>
    </location>
</feature>
<evidence type="ECO:0000256" key="1">
    <source>
        <dbReference type="SAM" id="MobiDB-lite"/>
    </source>
</evidence>
<gene>
    <name evidence="2" type="ORF">ETB97_000543</name>
</gene>
<sequence>MPSKKTKKKARNNTARQQKANGTSNAQDEPPFDQSVADDNPDKGEAEDEDMGDPPPTTPLGRPQAGDWVIDIIHKFTKDRGNDVMDKLFLNDNPNFKEVHDFFNEVNDNIRAANMAHGIENVRVGEIPAQTYEAMYQSWKMQLAKPEIRNNPVEAWNAYDKVYQALDNFNQEYNLPLGWNISASAAEEAFGPRPALGVPLDSVPKGEQPDSESSEDEDSEGDSEAEVQSDDDYAPSAIDLLEARARKQGRSLTGAKVMFWWSKGTGTQIFVRYGSKSKPIFRVRAGSYEYYDKKRVTRVLLSQNRGYMKKPEVIDGILGETWKYSRKDVSNILGVGWKVEDDDENGIDPLELMIPEAGAVYPETRVLVEWRDGEKTLENRSFIRRIANGSCLDGDRLMFQKAKELEEAYREDNAITDIGEDEEDELIEEEEEAEQGHSVRGKSPPRSVVSAARSRQSGKSNVRFEDGVDGDSISSGHTVITRASKKSNIRSIVPSRDKKGQPLLVYEDDRDHEIRRLREQVNQLSMNQPWQQIKEIQRQPIGRNGFLPMSNMSNAGFDDRASTVSSKPPIRPLRRSRRRGRAYVQEPWNYWADGHWNHNMNPYY</sequence>
<reference evidence="2 3" key="1">
    <citation type="submission" date="2019-04" db="EMBL/GenBank/DDBJ databases">
        <title>Aspergillus burnettii sp. nov., novel species from soil in southeast Queensland.</title>
        <authorList>
            <person name="Gilchrist C.L.M."/>
            <person name="Pitt J.I."/>
            <person name="Lange L."/>
            <person name="Lacey H.J."/>
            <person name="Vuong D."/>
            <person name="Midgley D.J."/>
            <person name="Greenfield P."/>
            <person name="Bradbury M."/>
            <person name="Lacey E."/>
            <person name="Busk P.K."/>
            <person name="Pilgaard B."/>
            <person name="Chooi Y.H."/>
            <person name="Piggott A.M."/>
        </authorList>
    </citation>
    <scope>NUCLEOTIDE SEQUENCE [LARGE SCALE GENOMIC DNA]</scope>
    <source>
        <strain evidence="2 3">FRR 5400</strain>
    </source>
</reference>
<evidence type="ECO:0000313" key="3">
    <source>
        <dbReference type="Proteomes" id="UP000541154"/>
    </source>
</evidence>
<comment type="caution">
    <text evidence="2">The sequence shown here is derived from an EMBL/GenBank/DDBJ whole genome shotgun (WGS) entry which is preliminary data.</text>
</comment>
<feature type="region of interest" description="Disordered" evidence="1">
    <location>
        <begin position="424"/>
        <end position="480"/>
    </location>
</feature>
<keyword evidence="3" id="KW-1185">Reference proteome</keyword>
<accession>A0A8H6A6Q6</accession>
<proteinExistence type="predicted"/>
<feature type="region of interest" description="Disordered" evidence="1">
    <location>
        <begin position="194"/>
        <end position="231"/>
    </location>
</feature>
<feature type="compositionally biased region" description="Acidic residues" evidence="1">
    <location>
        <begin position="424"/>
        <end position="433"/>
    </location>
</feature>
<dbReference type="AlphaFoldDB" id="A0A8H6A6Q6"/>
<feature type="compositionally biased region" description="Low complexity" evidence="1">
    <location>
        <begin position="444"/>
        <end position="455"/>
    </location>
</feature>
<feature type="region of interest" description="Disordered" evidence="1">
    <location>
        <begin position="1"/>
        <end position="66"/>
    </location>
</feature>
<feature type="compositionally biased region" description="Acidic residues" evidence="1">
    <location>
        <begin position="209"/>
        <end position="231"/>
    </location>
</feature>
<name>A0A8H6A6Q6_PETAA</name>
<organism evidence="2 3">
    <name type="scientific">Petromyces alliaceus</name>
    <name type="common">Aspergillus alliaceus</name>
    <dbReference type="NCBI Taxonomy" id="209559"/>
    <lineage>
        <taxon>Eukaryota</taxon>
        <taxon>Fungi</taxon>
        <taxon>Dikarya</taxon>
        <taxon>Ascomycota</taxon>
        <taxon>Pezizomycotina</taxon>
        <taxon>Eurotiomycetes</taxon>
        <taxon>Eurotiomycetidae</taxon>
        <taxon>Eurotiales</taxon>
        <taxon>Aspergillaceae</taxon>
        <taxon>Aspergillus</taxon>
        <taxon>Aspergillus subgen. Circumdati</taxon>
    </lineage>
</organism>
<protein>
    <submittedName>
        <fullName evidence="2">Uncharacterized protein</fullName>
    </submittedName>
</protein>
<evidence type="ECO:0000313" key="2">
    <source>
        <dbReference type="EMBL" id="KAF5861169.1"/>
    </source>
</evidence>